<dbReference type="Gene3D" id="1.25.40.80">
    <property type="match status" value="1"/>
</dbReference>
<dbReference type="Pfam" id="PF04244">
    <property type="entry name" value="DPRP"/>
    <property type="match status" value="1"/>
</dbReference>
<name>A0A3E2NL21_9SPHI</name>
<dbReference type="Proteomes" id="UP000260823">
    <property type="component" value="Unassembled WGS sequence"/>
</dbReference>
<dbReference type="OrthoDB" id="5288100at2"/>
<dbReference type="Gene3D" id="1.10.579.10">
    <property type="entry name" value="DNA Cyclobutane Dipyrimidine Photolyase, subunit A, domain 3"/>
    <property type="match status" value="1"/>
</dbReference>
<evidence type="ECO:0000259" key="1">
    <source>
        <dbReference type="Pfam" id="PF03441"/>
    </source>
</evidence>
<accession>A0A3E2NL21</accession>
<dbReference type="InterPro" id="IPR036134">
    <property type="entry name" value="Crypto/Photolyase_FAD-like_sf"/>
</dbReference>
<keyword evidence="3" id="KW-1185">Reference proteome</keyword>
<keyword evidence="2" id="KW-0456">Lyase</keyword>
<dbReference type="PANTHER" id="PTHR38657:SF1">
    <property type="entry name" value="SLR1343 PROTEIN"/>
    <property type="match status" value="1"/>
</dbReference>
<evidence type="ECO:0000313" key="3">
    <source>
        <dbReference type="Proteomes" id="UP000260823"/>
    </source>
</evidence>
<gene>
    <name evidence="2" type="ORF">DYU05_17760</name>
</gene>
<dbReference type="Gene3D" id="3.40.50.620">
    <property type="entry name" value="HUPs"/>
    <property type="match status" value="1"/>
</dbReference>
<dbReference type="InterPro" id="IPR052551">
    <property type="entry name" value="UV-DNA_repair_photolyase"/>
</dbReference>
<dbReference type="InterPro" id="IPR007357">
    <property type="entry name" value="PhrB-like"/>
</dbReference>
<organism evidence="2 3">
    <name type="scientific">Mucilaginibacter terrenus</name>
    <dbReference type="NCBI Taxonomy" id="2482727"/>
    <lineage>
        <taxon>Bacteria</taxon>
        <taxon>Pseudomonadati</taxon>
        <taxon>Bacteroidota</taxon>
        <taxon>Sphingobacteriia</taxon>
        <taxon>Sphingobacteriales</taxon>
        <taxon>Sphingobacteriaceae</taxon>
        <taxon>Mucilaginibacter</taxon>
    </lineage>
</organism>
<protein>
    <submittedName>
        <fullName evidence="2">Cryptochrome/photolyase family protein</fullName>
    </submittedName>
</protein>
<evidence type="ECO:0000313" key="2">
    <source>
        <dbReference type="EMBL" id="RFZ81671.1"/>
    </source>
</evidence>
<dbReference type="Gene3D" id="1.10.10.1710">
    <property type="entry name" value="Deoxyribodipyrimidine photolyase-related"/>
    <property type="match status" value="1"/>
</dbReference>
<dbReference type="Pfam" id="PF03441">
    <property type="entry name" value="FAD_binding_7"/>
    <property type="match status" value="1"/>
</dbReference>
<dbReference type="PANTHER" id="PTHR38657">
    <property type="entry name" value="SLR1343 PROTEIN"/>
    <property type="match status" value="1"/>
</dbReference>
<dbReference type="GO" id="GO:0016829">
    <property type="term" value="F:lyase activity"/>
    <property type="evidence" value="ECO:0007669"/>
    <property type="project" value="UniProtKB-KW"/>
</dbReference>
<proteinExistence type="predicted"/>
<dbReference type="InterPro" id="IPR014729">
    <property type="entry name" value="Rossmann-like_a/b/a_fold"/>
</dbReference>
<dbReference type="AlphaFoldDB" id="A0A3E2NL21"/>
<dbReference type="RefSeq" id="WP_117384492.1">
    <property type="nucleotide sequence ID" value="NZ_QWDE01000004.1"/>
</dbReference>
<reference evidence="2 3" key="1">
    <citation type="submission" date="2018-08" db="EMBL/GenBank/DDBJ databases">
        <title>Mucilaginibacter terrae sp. nov., isolated from manganese diggings.</title>
        <authorList>
            <person name="Huang Y."/>
            <person name="Zhou Z."/>
        </authorList>
    </citation>
    <scope>NUCLEOTIDE SEQUENCE [LARGE SCALE GENOMIC DNA]</scope>
    <source>
        <strain evidence="2 3">ZH6</strain>
    </source>
</reference>
<dbReference type="EMBL" id="QWDE01000004">
    <property type="protein sequence ID" value="RFZ81671.1"/>
    <property type="molecule type" value="Genomic_DNA"/>
</dbReference>
<comment type="caution">
    <text evidence="2">The sequence shown here is derived from an EMBL/GenBank/DDBJ whole genome shotgun (WGS) entry which is preliminary data.</text>
</comment>
<dbReference type="SUPFAM" id="SSF48173">
    <property type="entry name" value="Cryptochrome/photolyase FAD-binding domain"/>
    <property type="match status" value="1"/>
</dbReference>
<dbReference type="InterPro" id="IPR005101">
    <property type="entry name" value="Cryptochr/Photolyase_FAD-bd"/>
</dbReference>
<feature type="domain" description="Cryptochrome/DNA photolyase FAD-binding" evidence="1">
    <location>
        <begin position="308"/>
        <end position="401"/>
    </location>
</feature>
<sequence length="502" mass="58717">MESVTLVFPHQLFKHHPAISSARPVYLVEEALFFNLYSFHKKKLVLHRASMKCYQDALANRGIMVNYIAADDEHCDVRKLVPWLAEQGVKTIHYAATADNWLERRLARQCAGNSIELAEYKSPAWLNSRADVDEFFDKQKTYFQTDFYVNQRKQRNILLEDNNKPLGGKWTYDSDNRKRFPKTGVVPLLDTPASNDYVKEAAERVNKSYPDNPGTTASPFGNLGGFYPVDHEQAEKWLTDFMDQRLYNFGIYEDAMVTGESFLYHSVLSPLLNTGLLTPNQVIDKALQTASEQEIPLNSLEGFIRQIMGWREFIHQVYEREHVKQRTTNYWGFSRKIPYQFWTGNTGIAPVDNVIKRVLNTGYSHHIERLMVMGNFMLLCEFDPDEVYRWFMEMYIDAYDWVMVPNTYGMTQFSDGGLMMTKPYISGSNYLLKMGDWPKGEWQETWDGLFWRFMHVHRKFFMSNPRLGMLVKTFDKMPDNKREQHLANAEKFLNVLDEWNAA</sequence>